<gene>
    <name evidence="3" type="primary">ybaB</name>
    <name evidence="3" type="ORF">Mal4_27650</name>
</gene>
<reference evidence="3 4" key="1">
    <citation type="submission" date="2019-02" db="EMBL/GenBank/DDBJ databases">
        <title>Deep-cultivation of Planctomycetes and their phenomic and genomic characterization uncovers novel biology.</title>
        <authorList>
            <person name="Wiegand S."/>
            <person name="Jogler M."/>
            <person name="Boedeker C."/>
            <person name="Pinto D."/>
            <person name="Vollmers J."/>
            <person name="Rivas-Marin E."/>
            <person name="Kohn T."/>
            <person name="Peeters S.H."/>
            <person name="Heuer A."/>
            <person name="Rast P."/>
            <person name="Oberbeckmann S."/>
            <person name="Bunk B."/>
            <person name="Jeske O."/>
            <person name="Meyerdierks A."/>
            <person name="Storesund J.E."/>
            <person name="Kallscheuer N."/>
            <person name="Luecker S."/>
            <person name="Lage O.M."/>
            <person name="Pohl T."/>
            <person name="Merkel B.J."/>
            <person name="Hornburger P."/>
            <person name="Mueller R.-W."/>
            <person name="Bruemmer F."/>
            <person name="Labrenz M."/>
            <person name="Spormann A.M."/>
            <person name="Op den Camp H."/>
            <person name="Overmann J."/>
            <person name="Amann R."/>
            <person name="Jetten M.S.M."/>
            <person name="Mascher T."/>
            <person name="Medema M.H."/>
            <person name="Devos D.P."/>
            <person name="Kaster A.-K."/>
            <person name="Ovreas L."/>
            <person name="Rohde M."/>
            <person name="Galperin M.Y."/>
            <person name="Jogler C."/>
        </authorList>
    </citation>
    <scope>NUCLEOTIDE SEQUENCE [LARGE SCALE GENOMIC DNA]</scope>
    <source>
        <strain evidence="3 4">Mal4</strain>
    </source>
</reference>
<dbReference type="InterPro" id="IPR004401">
    <property type="entry name" value="YbaB/EbfC"/>
</dbReference>
<comment type="subunit">
    <text evidence="2">Homodimer.</text>
</comment>
<dbReference type="EMBL" id="CP036275">
    <property type="protein sequence ID" value="QDU38438.1"/>
    <property type="molecule type" value="Genomic_DNA"/>
</dbReference>
<dbReference type="Proteomes" id="UP000320496">
    <property type="component" value="Chromosome"/>
</dbReference>
<keyword evidence="2" id="KW-0963">Cytoplasm</keyword>
<dbReference type="GO" id="GO:0003677">
    <property type="term" value="F:DNA binding"/>
    <property type="evidence" value="ECO:0007669"/>
    <property type="project" value="UniProtKB-UniRule"/>
</dbReference>
<evidence type="ECO:0000313" key="3">
    <source>
        <dbReference type="EMBL" id="QDU38438.1"/>
    </source>
</evidence>
<sequence length="121" mass="12602">MFKGFGNLAGMVKGVQELQGRMGQMQERLAQIRVEGTAGGGMVVATMNGQQKLLSCRIEPSLLASGDSEMIEDLVVSAINQAAENAREAAANEMSSLTGDLDMPGLDQALAKFGLGDNGQG</sequence>
<evidence type="ECO:0000256" key="2">
    <source>
        <dbReference type="HAMAP-Rule" id="MF_00274"/>
    </source>
</evidence>
<comment type="similarity">
    <text evidence="2">Belongs to the YbaB/EbfC family.</text>
</comment>
<protein>
    <recommendedName>
        <fullName evidence="2">Nucleoid-associated protein Mal4_27650</fullName>
    </recommendedName>
</protein>
<keyword evidence="4" id="KW-1185">Reference proteome</keyword>
<dbReference type="OrthoDB" id="288497at2"/>
<name>A0A517Z7I0_9PLAN</name>
<dbReference type="RefSeq" id="WP_145369720.1">
    <property type="nucleotide sequence ID" value="NZ_CP036275.1"/>
</dbReference>
<dbReference type="GO" id="GO:0043590">
    <property type="term" value="C:bacterial nucleoid"/>
    <property type="evidence" value="ECO:0007669"/>
    <property type="project" value="UniProtKB-UniRule"/>
</dbReference>
<dbReference type="Gene3D" id="3.30.1310.10">
    <property type="entry name" value="Nucleoid-associated protein YbaB-like domain"/>
    <property type="match status" value="1"/>
</dbReference>
<dbReference type="GO" id="GO:0005829">
    <property type="term" value="C:cytosol"/>
    <property type="evidence" value="ECO:0007669"/>
    <property type="project" value="TreeGrafter"/>
</dbReference>
<keyword evidence="1 2" id="KW-0238">DNA-binding</keyword>
<evidence type="ECO:0000313" key="4">
    <source>
        <dbReference type="Proteomes" id="UP000320496"/>
    </source>
</evidence>
<comment type="subcellular location">
    <subcellularLocation>
        <location evidence="2">Cytoplasm</location>
        <location evidence="2">Nucleoid</location>
    </subcellularLocation>
</comment>
<accession>A0A517Z7I0</accession>
<proteinExistence type="inferred from homology"/>
<organism evidence="3 4">
    <name type="scientific">Maioricimonas rarisocia</name>
    <dbReference type="NCBI Taxonomy" id="2528026"/>
    <lineage>
        <taxon>Bacteria</taxon>
        <taxon>Pseudomonadati</taxon>
        <taxon>Planctomycetota</taxon>
        <taxon>Planctomycetia</taxon>
        <taxon>Planctomycetales</taxon>
        <taxon>Planctomycetaceae</taxon>
        <taxon>Maioricimonas</taxon>
    </lineage>
</organism>
<dbReference type="HAMAP" id="MF_00274">
    <property type="entry name" value="DNA_YbaB_EbfC"/>
    <property type="match status" value="1"/>
</dbReference>
<dbReference type="InterPro" id="IPR036894">
    <property type="entry name" value="YbaB-like_sf"/>
</dbReference>
<dbReference type="PIRSF" id="PIRSF004555">
    <property type="entry name" value="UCP004555"/>
    <property type="match status" value="1"/>
</dbReference>
<dbReference type="KEGG" id="mri:Mal4_27650"/>
<dbReference type="NCBIfam" id="TIGR00103">
    <property type="entry name" value="DNA_YbaB_EbfC"/>
    <property type="match status" value="1"/>
</dbReference>
<dbReference type="PANTHER" id="PTHR33449">
    <property type="entry name" value="NUCLEOID-ASSOCIATED PROTEIN YBAB"/>
    <property type="match status" value="1"/>
</dbReference>
<evidence type="ECO:0000256" key="1">
    <source>
        <dbReference type="ARBA" id="ARBA00023125"/>
    </source>
</evidence>
<comment type="function">
    <text evidence="2">Binds to DNA and alters its conformation. May be involved in regulation of gene expression, nucleoid organization and DNA protection.</text>
</comment>
<dbReference type="Pfam" id="PF02575">
    <property type="entry name" value="YbaB_DNA_bd"/>
    <property type="match status" value="1"/>
</dbReference>
<dbReference type="AlphaFoldDB" id="A0A517Z7I0"/>
<dbReference type="SUPFAM" id="SSF82607">
    <property type="entry name" value="YbaB-like"/>
    <property type="match status" value="1"/>
</dbReference>
<dbReference type="PANTHER" id="PTHR33449:SF1">
    <property type="entry name" value="NUCLEOID-ASSOCIATED PROTEIN YBAB"/>
    <property type="match status" value="1"/>
</dbReference>